<dbReference type="GO" id="GO:0005524">
    <property type="term" value="F:ATP binding"/>
    <property type="evidence" value="ECO:0007669"/>
    <property type="project" value="TreeGrafter"/>
</dbReference>
<feature type="transmembrane region" description="Helical" evidence="3">
    <location>
        <begin position="252"/>
        <end position="276"/>
    </location>
</feature>
<dbReference type="GO" id="GO:0006164">
    <property type="term" value="P:purine nucleotide biosynthetic process"/>
    <property type="evidence" value="ECO:0007669"/>
    <property type="project" value="TreeGrafter"/>
</dbReference>
<keyword evidence="5" id="KW-1185">Reference proteome</keyword>
<dbReference type="GO" id="GO:0004749">
    <property type="term" value="F:ribose phosphate diphosphokinase activity"/>
    <property type="evidence" value="ECO:0007669"/>
    <property type="project" value="TreeGrafter"/>
</dbReference>
<comment type="similarity">
    <text evidence="1">Belongs to the ribose-phosphate pyrophosphokinase family.</text>
</comment>
<feature type="transmembrane region" description="Helical" evidence="3">
    <location>
        <begin position="315"/>
        <end position="339"/>
    </location>
</feature>
<accession>A0A6J8ECN7</accession>
<dbReference type="GO" id="GO:0000287">
    <property type="term" value="F:magnesium ion binding"/>
    <property type="evidence" value="ECO:0007669"/>
    <property type="project" value="InterPro"/>
</dbReference>
<dbReference type="GO" id="GO:0002189">
    <property type="term" value="C:ribose phosphate diphosphokinase complex"/>
    <property type="evidence" value="ECO:0007669"/>
    <property type="project" value="TreeGrafter"/>
</dbReference>
<feature type="transmembrane region" description="Helical" evidence="3">
    <location>
        <begin position="188"/>
        <end position="212"/>
    </location>
</feature>
<keyword evidence="2" id="KW-0545">Nucleotide biosynthesis</keyword>
<dbReference type="InterPro" id="IPR005946">
    <property type="entry name" value="Rib-P_diPkinase"/>
</dbReference>
<feature type="transmembrane region" description="Helical" evidence="3">
    <location>
        <begin position="218"/>
        <end position="245"/>
    </location>
</feature>
<dbReference type="GO" id="GO:0006015">
    <property type="term" value="P:5-phosphoribose 1-diphosphate biosynthetic process"/>
    <property type="evidence" value="ECO:0007669"/>
    <property type="project" value="TreeGrafter"/>
</dbReference>
<protein>
    <submittedName>
        <fullName evidence="4">Phosphoribosyl pyrophosphate synthase-associated protein 2,Phosphoribosyl pyrophosphate synthase-associated protein 1</fullName>
    </submittedName>
</protein>
<evidence type="ECO:0000256" key="2">
    <source>
        <dbReference type="ARBA" id="ARBA00022727"/>
    </source>
</evidence>
<dbReference type="InterPro" id="IPR029057">
    <property type="entry name" value="PRTase-like"/>
</dbReference>
<dbReference type="InterPro" id="IPR000836">
    <property type="entry name" value="PRTase_dom"/>
</dbReference>
<reference evidence="4 5" key="1">
    <citation type="submission" date="2020-06" db="EMBL/GenBank/DDBJ databases">
        <authorList>
            <person name="Li R."/>
            <person name="Bekaert M."/>
        </authorList>
    </citation>
    <scope>NUCLEOTIDE SEQUENCE [LARGE SCALE GENOMIC DNA]</scope>
    <source>
        <strain evidence="5">wild</strain>
    </source>
</reference>
<dbReference type="SUPFAM" id="SSF53271">
    <property type="entry name" value="PRTase-like"/>
    <property type="match status" value="2"/>
</dbReference>
<keyword evidence="3" id="KW-0812">Transmembrane</keyword>
<evidence type="ECO:0000313" key="5">
    <source>
        <dbReference type="Proteomes" id="UP000507470"/>
    </source>
</evidence>
<dbReference type="PANTHER" id="PTHR10210:SF53">
    <property type="entry name" value="GH23275P"/>
    <property type="match status" value="1"/>
</dbReference>
<dbReference type="Proteomes" id="UP000507470">
    <property type="component" value="Unassembled WGS sequence"/>
</dbReference>
<dbReference type="CDD" id="cd06223">
    <property type="entry name" value="PRTases_typeI"/>
    <property type="match status" value="1"/>
</dbReference>
<evidence type="ECO:0000256" key="3">
    <source>
        <dbReference type="SAM" id="Phobius"/>
    </source>
</evidence>
<dbReference type="AlphaFoldDB" id="A0A6J8ECN7"/>
<feature type="transmembrane region" description="Helical" evidence="3">
    <location>
        <begin position="345"/>
        <end position="367"/>
    </location>
</feature>
<feature type="transmembrane region" description="Helical" evidence="3">
    <location>
        <begin position="282"/>
        <end position="308"/>
    </location>
</feature>
<dbReference type="PANTHER" id="PTHR10210">
    <property type="entry name" value="RIBOSE-PHOSPHATE DIPHOSPHOKINASE FAMILY MEMBER"/>
    <property type="match status" value="1"/>
</dbReference>
<feature type="transmembrane region" description="Helical" evidence="3">
    <location>
        <begin position="379"/>
        <end position="403"/>
    </location>
</feature>
<dbReference type="EMBL" id="CACVKT020008891">
    <property type="protein sequence ID" value="CAC5418250.1"/>
    <property type="molecule type" value="Genomic_DNA"/>
</dbReference>
<proteinExistence type="inferred from homology"/>
<keyword evidence="3" id="KW-1133">Transmembrane helix</keyword>
<dbReference type="Gene3D" id="3.40.50.2020">
    <property type="match status" value="4"/>
</dbReference>
<evidence type="ECO:0000256" key="1">
    <source>
        <dbReference type="ARBA" id="ARBA00006478"/>
    </source>
</evidence>
<dbReference type="OrthoDB" id="413572at2759"/>
<name>A0A6J8ECN7_MYTCO</name>
<dbReference type="FunFam" id="3.40.50.2020:FF:000014">
    <property type="entry name" value="Ribose-phosphate pyrophosphokinase 1"/>
    <property type="match status" value="1"/>
</dbReference>
<gene>
    <name evidence="4" type="ORF">MCOR_50701</name>
</gene>
<organism evidence="4 5">
    <name type="scientific">Mytilus coruscus</name>
    <name type="common">Sea mussel</name>
    <dbReference type="NCBI Taxonomy" id="42192"/>
    <lineage>
        <taxon>Eukaryota</taxon>
        <taxon>Metazoa</taxon>
        <taxon>Spiralia</taxon>
        <taxon>Lophotrochozoa</taxon>
        <taxon>Mollusca</taxon>
        <taxon>Bivalvia</taxon>
        <taxon>Autobranchia</taxon>
        <taxon>Pteriomorphia</taxon>
        <taxon>Mytilida</taxon>
        <taxon>Mytiloidea</taxon>
        <taxon>Mytilidae</taxon>
        <taxon>Mytilinae</taxon>
        <taxon>Mytilus</taxon>
    </lineage>
</organism>
<dbReference type="Pfam" id="PF14572">
    <property type="entry name" value="Pribosyl_synth"/>
    <property type="match status" value="2"/>
</dbReference>
<evidence type="ECO:0000313" key="4">
    <source>
        <dbReference type="EMBL" id="CAC5418250.1"/>
    </source>
</evidence>
<keyword evidence="3" id="KW-0472">Membrane</keyword>
<dbReference type="GO" id="GO:0005737">
    <property type="term" value="C:cytoplasm"/>
    <property type="evidence" value="ECO:0007669"/>
    <property type="project" value="TreeGrafter"/>
</dbReference>
<sequence length="532" mass="56573">MASSGPGIKCPMMLLAGNSHPELVQLIAKRLGIKLSEITVFHKTNRGLTHIITMDLHQKEIQAFFDISIENLRASPFLIDYIEQSIPDYRNAIIVARNPNSVKRATSYAERLRLGIAVIHGEDKIMEQDDGEDGRNSPPLPEAAAGSNVGMGFGLESLPVLQCKEKPPLSVVGDVSGRIAIIVVSGRIAIIVVSIVTCDVSGRIAIIVVSIVTCDMSGRIAIIVVSIVTCDVSGRIAIIVVSIVTCDVSGRIAIIVVSIVTCDVSGRIAIIVVSIVTCDVSGRIAIIVVSIVTCDIGWIAIIVVSIVTCDVSGRIAIIVVSIVTCDVSGRIAIIVVSIVTCDVSGRIAIIVASIVTCDVSGRIAIIVASIVTCDVSGRIAIIVVSIVTCDVSGRIAIIVVSIVTCDVSGRIAIIVASIVTCDASGRIAIIVDDMIDDVVSFVKIAEVLKDRGAYKVFVMATHGLLSSDAPRLIEESCIDEVVVTNTVPHEIQKMQCHKIKTVDISVMLSEAIRRIHNNESMSYLFRNIALED</sequence>